<sequence>MSPSNETFVTMDGDTVIPKILSMFILSATSIVAGALPLKLGAMFYKKAPSKKIIAFEQTMSFFLHFGAGVLLCTVFLHLIPELREHMVPIQNELFGDIHLSFTDLIVCFGFFLIYSIEQVVHSHLEGHESHHGTRNDDTIELYSHQCNTNGISNGISHGSTGSCKLIQKSVKYKIVHCEVQTNGCSEHEHIKDGVGESKNYQSFENHHHCVAVEPVTSDEPQLLQHHLDHEHIPDFSNSTGSAVLMVMALSLHEIFEGMTVGLASKARMVWYLLAAISCHKIMLSAFIGLQLLATKSKLAVSYIFIMIYALTTPLGILVGLLVSFLSAENIHLQLTSVVLQGIATGTLIYVVFFEIYFKNDTKFKLSGCLKAVSSISGFVFMAILQILLSESKWYEFVRSKNH</sequence>
<feature type="transmembrane region" description="Helical" evidence="5">
    <location>
        <begin position="62"/>
        <end position="80"/>
    </location>
</feature>
<keyword evidence="7" id="KW-1185">Reference proteome</keyword>
<keyword evidence="3 5" id="KW-1133">Transmembrane helix</keyword>
<dbReference type="Pfam" id="PF02535">
    <property type="entry name" value="Zip"/>
    <property type="match status" value="1"/>
</dbReference>
<protein>
    <submittedName>
        <fullName evidence="6">Uncharacterized protein</fullName>
    </submittedName>
</protein>
<evidence type="ECO:0000256" key="2">
    <source>
        <dbReference type="ARBA" id="ARBA00022692"/>
    </source>
</evidence>
<evidence type="ECO:0000256" key="4">
    <source>
        <dbReference type="ARBA" id="ARBA00023136"/>
    </source>
</evidence>
<proteinExistence type="predicted"/>
<reference evidence="6 7" key="1">
    <citation type="submission" date="2024-03" db="EMBL/GenBank/DDBJ databases">
        <title>Adaptation during the transition from Ophiocordyceps entomopathogen to insect associate is accompanied by gene loss and intensified selection.</title>
        <authorList>
            <person name="Ward C.M."/>
            <person name="Onetto C.A."/>
            <person name="Borneman A.R."/>
        </authorList>
    </citation>
    <scope>NUCLEOTIDE SEQUENCE [LARGE SCALE GENOMIC DNA]</scope>
    <source>
        <strain evidence="6">AWRI1</strain>
        <tissue evidence="6">Single Adult Female</tissue>
    </source>
</reference>
<dbReference type="Proteomes" id="UP001367676">
    <property type="component" value="Unassembled WGS sequence"/>
</dbReference>
<evidence type="ECO:0000313" key="7">
    <source>
        <dbReference type="Proteomes" id="UP001367676"/>
    </source>
</evidence>
<dbReference type="PANTHER" id="PTHR11040:SF203">
    <property type="entry name" value="FI18611P1-RELATED"/>
    <property type="match status" value="1"/>
</dbReference>
<evidence type="ECO:0000313" key="6">
    <source>
        <dbReference type="EMBL" id="KAK7573725.1"/>
    </source>
</evidence>
<keyword evidence="4 5" id="KW-0472">Membrane</keyword>
<dbReference type="PANTHER" id="PTHR11040">
    <property type="entry name" value="ZINC/IRON TRANSPORTER"/>
    <property type="match status" value="1"/>
</dbReference>
<dbReference type="InterPro" id="IPR003689">
    <property type="entry name" value="ZIP"/>
</dbReference>
<comment type="caution">
    <text evidence="6">The sequence shown here is derived from an EMBL/GenBank/DDBJ whole genome shotgun (WGS) entry which is preliminary data.</text>
</comment>
<dbReference type="AlphaFoldDB" id="A0AAN9T6Y3"/>
<gene>
    <name evidence="6" type="ORF">V9T40_010916</name>
</gene>
<feature type="transmembrane region" description="Helical" evidence="5">
    <location>
        <begin position="20"/>
        <end position="41"/>
    </location>
</feature>
<accession>A0AAN9T6Y3</accession>
<organism evidence="6 7">
    <name type="scientific">Parthenolecanium corni</name>
    <dbReference type="NCBI Taxonomy" id="536013"/>
    <lineage>
        <taxon>Eukaryota</taxon>
        <taxon>Metazoa</taxon>
        <taxon>Ecdysozoa</taxon>
        <taxon>Arthropoda</taxon>
        <taxon>Hexapoda</taxon>
        <taxon>Insecta</taxon>
        <taxon>Pterygota</taxon>
        <taxon>Neoptera</taxon>
        <taxon>Paraneoptera</taxon>
        <taxon>Hemiptera</taxon>
        <taxon>Sternorrhyncha</taxon>
        <taxon>Coccoidea</taxon>
        <taxon>Coccidae</taxon>
        <taxon>Parthenolecanium</taxon>
    </lineage>
</organism>
<feature type="transmembrane region" description="Helical" evidence="5">
    <location>
        <begin position="270"/>
        <end position="293"/>
    </location>
</feature>
<dbReference type="EMBL" id="JBBCAQ010000037">
    <property type="protein sequence ID" value="KAK7573725.1"/>
    <property type="molecule type" value="Genomic_DNA"/>
</dbReference>
<feature type="transmembrane region" description="Helical" evidence="5">
    <location>
        <begin position="100"/>
        <end position="117"/>
    </location>
</feature>
<dbReference type="GO" id="GO:0005385">
    <property type="term" value="F:zinc ion transmembrane transporter activity"/>
    <property type="evidence" value="ECO:0007669"/>
    <property type="project" value="TreeGrafter"/>
</dbReference>
<feature type="transmembrane region" description="Helical" evidence="5">
    <location>
        <begin position="338"/>
        <end position="358"/>
    </location>
</feature>
<dbReference type="GO" id="GO:0005886">
    <property type="term" value="C:plasma membrane"/>
    <property type="evidence" value="ECO:0007669"/>
    <property type="project" value="TreeGrafter"/>
</dbReference>
<keyword evidence="2 5" id="KW-0812">Transmembrane</keyword>
<feature type="transmembrane region" description="Helical" evidence="5">
    <location>
        <begin position="370"/>
        <end position="389"/>
    </location>
</feature>
<feature type="transmembrane region" description="Helical" evidence="5">
    <location>
        <begin position="300"/>
        <end position="326"/>
    </location>
</feature>
<comment type="subcellular location">
    <subcellularLocation>
        <location evidence="1">Membrane</location>
        <topology evidence="1">Multi-pass membrane protein</topology>
    </subcellularLocation>
</comment>
<evidence type="ECO:0000256" key="5">
    <source>
        <dbReference type="SAM" id="Phobius"/>
    </source>
</evidence>
<evidence type="ECO:0000256" key="3">
    <source>
        <dbReference type="ARBA" id="ARBA00022989"/>
    </source>
</evidence>
<name>A0AAN9T6Y3_9HEMI</name>
<evidence type="ECO:0000256" key="1">
    <source>
        <dbReference type="ARBA" id="ARBA00004141"/>
    </source>
</evidence>